<keyword evidence="4" id="KW-1185">Reference proteome</keyword>
<feature type="domain" description="Enoyl reductase (ER)" evidence="2">
    <location>
        <begin position="10"/>
        <end position="311"/>
    </location>
</feature>
<dbReference type="SMART" id="SM00829">
    <property type="entry name" value="PKS_ER"/>
    <property type="match status" value="1"/>
</dbReference>
<dbReference type="PANTHER" id="PTHR44154:SF1">
    <property type="entry name" value="QUINONE OXIDOREDUCTASE"/>
    <property type="match status" value="1"/>
</dbReference>
<comment type="caution">
    <text evidence="3">The sequence shown here is derived from an EMBL/GenBank/DDBJ whole genome shotgun (WGS) entry which is preliminary data.</text>
</comment>
<evidence type="ECO:0000313" key="4">
    <source>
        <dbReference type="Proteomes" id="UP000287224"/>
    </source>
</evidence>
<evidence type="ECO:0000259" key="2">
    <source>
        <dbReference type="SMART" id="SM00829"/>
    </source>
</evidence>
<dbReference type="SUPFAM" id="SSF50129">
    <property type="entry name" value="GroES-like"/>
    <property type="match status" value="1"/>
</dbReference>
<evidence type="ECO:0000256" key="1">
    <source>
        <dbReference type="ARBA" id="ARBA00022857"/>
    </source>
</evidence>
<dbReference type="SUPFAM" id="SSF51735">
    <property type="entry name" value="NAD(P)-binding Rossmann-fold domains"/>
    <property type="match status" value="1"/>
</dbReference>
<sequence>MKAVGVTAFGGPETLQVVDLPEPHAGNGEVRIRVYAATVNPTDTAFRAGLQAARLQGRPGPYIPGMDAAGVIDELGPGADDRLKIGDRVVALIVPSGPHGGAYAEQVVVPAASVVHAPAGVDFPAASTLLMNAMTARLALDALALQPGQLLAVTGSAGAFGGYVIQLARADGLRVIADTSPSDERLVRSLGANFVLERGDTFASLVRSMVPEGVPGLADGAVLNGRALPAIADGGGLAVIRGWEGPSERNITIHRIMVMSAATNTAALEKLVRQVEDHTLTLRVADVLPAEQAPEAHRRFEAGGVRGRLVLDFRS</sequence>
<dbReference type="Gene3D" id="3.90.180.10">
    <property type="entry name" value="Medium-chain alcohol dehydrogenases, catalytic domain"/>
    <property type="match status" value="1"/>
</dbReference>
<name>A0A401ZN42_9CHLR</name>
<dbReference type="InterPro" id="IPR051603">
    <property type="entry name" value="Zinc-ADH_QOR/CCCR"/>
</dbReference>
<protein>
    <submittedName>
        <fullName evidence="3">Zinc-binding alcohol dehydrogenase</fullName>
    </submittedName>
</protein>
<accession>A0A401ZN42</accession>
<evidence type="ECO:0000313" key="3">
    <source>
        <dbReference type="EMBL" id="GCE08263.1"/>
    </source>
</evidence>
<dbReference type="Pfam" id="PF13602">
    <property type="entry name" value="ADH_zinc_N_2"/>
    <property type="match status" value="1"/>
</dbReference>
<keyword evidence="1" id="KW-0521">NADP</keyword>
<dbReference type="EMBL" id="BIFQ01000002">
    <property type="protein sequence ID" value="GCE08263.1"/>
    <property type="molecule type" value="Genomic_DNA"/>
</dbReference>
<dbReference type="GO" id="GO:0016491">
    <property type="term" value="F:oxidoreductase activity"/>
    <property type="evidence" value="ECO:0007669"/>
    <property type="project" value="InterPro"/>
</dbReference>
<dbReference type="InterPro" id="IPR011032">
    <property type="entry name" value="GroES-like_sf"/>
</dbReference>
<proteinExistence type="predicted"/>
<dbReference type="Pfam" id="PF08240">
    <property type="entry name" value="ADH_N"/>
    <property type="match status" value="1"/>
</dbReference>
<dbReference type="AlphaFoldDB" id="A0A401ZN42"/>
<reference evidence="4" key="1">
    <citation type="submission" date="2018-12" db="EMBL/GenBank/DDBJ databases">
        <title>Tengunoibacter tsumagoiensis gen. nov., sp. nov., Dictyobacter kobayashii sp. nov., D. alpinus sp. nov., and D. joshuensis sp. nov. and description of Dictyobacteraceae fam. nov. within the order Ktedonobacterales isolated from Tengu-no-mugimeshi.</title>
        <authorList>
            <person name="Wang C.M."/>
            <person name="Zheng Y."/>
            <person name="Sakai Y."/>
            <person name="Toyoda A."/>
            <person name="Minakuchi Y."/>
            <person name="Abe K."/>
            <person name="Yokota A."/>
            <person name="Yabe S."/>
        </authorList>
    </citation>
    <scope>NUCLEOTIDE SEQUENCE [LARGE SCALE GENOMIC DNA]</scope>
    <source>
        <strain evidence="4">S-27</strain>
    </source>
</reference>
<dbReference type="RefSeq" id="WP_126600696.1">
    <property type="nucleotide sequence ID" value="NZ_BIFQ01000002.1"/>
</dbReference>
<dbReference type="InterPro" id="IPR013154">
    <property type="entry name" value="ADH-like_N"/>
</dbReference>
<dbReference type="Gene3D" id="3.40.50.720">
    <property type="entry name" value="NAD(P)-binding Rossmann-like Domain"/>
    <property type="match status" value="1"/>
</dbReference>
<gene>
    <name evidence="3" type="ORF">KDAU_55920</name>
</gene>
<dbReference type="InterPro" id="IPR036291">
    <property type="entry name" value="NAD(P)-bd_dom_sf"/>
</dbReference>
<dbReference type="InterPro" id="IPR020843">
    <property type="entry name" value="ER"/>
</dbReference>
<organism evidence="3 4">
    <name type="scientific">Dictyobacter aurantiacus</name>
    <dbReference type="NCBI Taxonomy" id="1936993"/>
    <lineage>
        <taxon>Bacteria</taxon>
        <taxon>Bacillati</taxon>
        <taxon>Chloroflexota</taxon>
        <taxon>Ktedonobacteria</taxon>
        <taxon>Ktedonobacterales</taxon>
        <taxon>Dictyobacteraceae</taxon>
        <taxon>Dictyobacter</taxon>
    </lineage>
</organism>
<dbReference type="CDD" id="cd05289">
    <property type="entry name" value="MDR_like_2"/>
    <property type="match status" value="1"/>
</dbReference>
<dbReference type="PANTHER" id="PTHR44154">
    <property type="entry name" value="QUINONE OXIDOREDUCTASE"/>
    <property type="match status" value="1"/>
</dbReference>
<dbReference type="Proteomes" id="UP000287224">
    <property type="component" value="Unassembled WGS sequence"/>
</dbReference>
<dbReference type="OrthoDB" id="9787435at2"/>